<organism evidence="2 3">
    <name type="scientific">Tetraparma gracilis</name>
    <dbReference type="NCBI Taxonomy" id="2962635"/>
    <lineage>
        <taxon>Eukaryota</taxon>
        <taxon>Sar</taxon>
        <taxon>Stramenopiles</taxon>
        <taxon>Ochrophyta</taxon>
        <taxon>Bolidophyceae</taxon>
        <taxon>Parmales</taxon>
        <taxon>Triparmaceae</taxon>
        <taxon>Tetraparma</taxon>
    </lineage>
</organism>
<feature type="region of interest" description="Disordered" evidence="1">
    <location>
        <begin position="1"/>
        <end position="23"/>
    </location>
</feature>
<dbReference type="EMBL" id="BRYB01002686">
    <property type="protein sequence ID" value="GMI23975.1"/>
    <property type="molecule type" value="Genomic_DNA"/>
</dbReference>
<proteinExistence type="predicted"/>
<gene>
    <name evidence="2" type="ORF">TeGR_g2606</name>
</gene>
<accession>A0ABQ6MCW7</accession>
<dbReference type="Proteomes" id="UP001165060">
    <property type="component" value="Unassembled WGS sequence"/>
</dbReference>
<reference evidence="2 3" key="1">
    <citation type="journal article" date="2023" name="Commun. Biol.">
        <title>Genome analysis of Parmales, the sister group of diatoms, reveals the evolutionary specialization of diatoms from phago-mixotrophs to photoautotrophs.</title>
        <authorList>
            <person name="Ban H."/>
            <person name="Sato S."/>
            <person name="Yoshikawa S."/>
            <person name="Yamada K."/>
            <person name="Nakamura Y."/>
            <person name="Ichinomiya M."/>
            <person name="Sato N."/>
            <person name="Blanc-Mathieu R."/>
            <person name="Endo H."/>
            <person name="Kuwata A."/>
            <person name="Ogata H."/>
        </authorList>
    </citation>
    <scope>NUCLEOTIDE SEQUENCE [LARGE SCALE GENOMIC DNA]</scope>
</reference>
<comment type="caution">
    <text evidence="2">The sequence shown here is derived from an EMBL/GenBank/DDBJ whole genome shotgun (WGS) entry which is preliminary data.</text>
</comment>
<dbReference type="PANTHER" id="PTHR46381">
    <property type="entry name" value="MKPA PROTEIN"/>
    <property type="match status" value="1"/>
</dbReference>
<evidence type="ECO:0000313" key="2">
    <source>
        <dbReference type="EMBL" id="GMI23975.1"/>
    </source>
</evidence>
<protein>
    <recommendedName>
        <fullName evidence="4">Protein-tyrosine-phosphatase</fullName>
    </recommendedName>
</protein>
<dbReference type="InterPro" id="IPR029021">
    <property type="entry name" value="Prot-tyrosine_phosphatase-like"/>
</dbReference>
<feature type="non-terminal residue" evidence="2">
    <location>
        <position position="154"/>
    </location>
</feature>
<evidence type="ECO:0000256" key="1">
    <source>
        <dbReference type="SAM" id="MobiDB-lite"/>
    </source>
</evidence>
<dbReference type="Gene3D" id="3.90.190.10">
    <property type="entry name" value="Protein tyrosine phosphatase superfamily"/>
    <property type="match status" value="1"/>
</dbReference>
<name>A0ABQ6MCW7_9STRA</name>
<feature type="compositionally biased region" description="Pro residues" evidence="1">
    <location>
        <begin position="11"/>
        <end position="21"/>
    </location>
</feature>
<evidence type="ECO:0008006" key="4">
    <source>
        <dbReference type="Google" id="ProtNLM"/>
    </source>
</evidence>
<dbReference type="CDD" id="cd14498">
    <property type="entry name" value="DSP"/>
    <property type="match status" value="1"/>
</dbReference>
<evidence type="ECO:0000313" key="3">
    <source>
        <dbReference type="Proteomes" id="UP001165060"/>
    </source>
</evidence>
<keyword evidence="3" id="KW-1185">Reference proteome</keyword>
<dbReference type="PANTHER" id="PTHR46381:SF2">
    <property type="entry name" value="MAP KINASE PHOSPHATASE"/>
    <property type="match status" value="1"/>
</dbReference>
<sequence length="154" mass="16624">MVLNSLNVPSPAQPEPSPAPAAAPAAKRVSMVAPLVAPISLGKEAPSEMADDALKSEGQLKKEKLKAASNECTEITPYMFVSGEDVAKDREALRTNGVTHIVNASNINLPNYFESDPSLDYLSLKLFDDKSQEISWFFLQVVAYIDACRRAGGK</sequence>
<dbReference type="SUPFAM" id="SSF52799">
    <property type="entry name" value="(Phosphotyrosine protein) phosphatases II"/>
    <property type="match status" value="1"/>
</dbReference>